<gene>
    <name evidence="2" type="ORF">SAMN05444273_10632</name>
</gene>
<keyword evidence="1" id="KW-0732">Signal</keyword>
<dbReference type="STRING" id="1486859.SAMN05444273_10632"/>
<evidence type="ECO:0000313" key="3">
    <source>
        <dbReference type="Proteomes" id="UP000184144"/>
    </source>
</evidence>
<evidence type="ECO:0000313" key="2">
    <source>
        <dbReference type="EMBL" id="SHF43270.1"/>
    </source>
</evidence>
<dbReference type="AlphaFoldDB" id="A0A1M5BLL8"/>
<name>A0A1M5BLL8_9RHOB</name>
<protein>
    <submittedName>
        <fullName evidence="2">Uncharacterized protein</fullName>
    </submittedName>
</protein>
<dbReference type="Proteomes" id="UP000184144">
    <property type="component" value="Unassembled WGS sequence"/>
</dbReference>
<feature type="signal peptide" evidence="1">
    <location>
        <begin position="1"/>
        <end position="25"/>
    </location>
</feature>
<dbReference type="EMBL" id="FQUV01000006">
    <property type="protein sequence ID" value="SHF43270.1"/>
    <property type="molecule type" value="Genomic_DNA"/>
</dbReference>
<reference evidence="3" key="1">
    <citation type="submission" date="2016-11" db="EMBL/GenBank/DDBJ databases">
        <authorList>
            <person name="Varghese N."/>
            <person name="Submissions S."/>
        </authorList>
    </citation>
    <scope>NUCLEOTIDE SEQUENCE [LARGE SCALE GENOMIC DNA]</scope>
    <source>
        <strain evidence="3">DSM 100566</strain>
    </source>
</reference>
<sequence length="256" mass="27596">MRVGSRFVAGVAALALGGLAVLAMAQTPQPTLDFAPYANMHAMQQGSSLDLGFLPDEVHPGFGGEGVGVDIAFSNDDLHLTCPDGAYRIALSDGLLVRADLFCPTDQTDHADVEARLLASGFARVKDFTQDKRRPDAWGRTVADAFEALPEEQGGTVARIILSRWERPDGHSVSLSAAYYAPAGRTRPMLEMDISAPKTCLFPLSVFTKSSVGDDSWTSPLVEPVRPMFNDAPWESIPLEQRYELAAEAARQLCSG</sequence>
<accession>A0A1M5BLL8</accession>
<proteinExistence type="predicted"/>
<evidence type="ECO:0000256" key="1">
    <source>
        <dbReference type="SAM" id="SignalP"/>
    </source>
</evidence>
<keyword evidence="3" id="KW-1185">Reference proteome</keyword>
<organism evidence="2 3">
    <name type="scientific">Litoreibacter ascidiaceicola</name>
    <dbReference type="NCBI Taxonomy" id="1486859"/>
    <lineage>
        <taxon>Bacteria</taxon>
        <taxon>Pseudomonadati</taxon>
        <taxon>Pseudomonadota</taxon>
        <taxon>Alphaproteobacteria</taxon>
        <taxon>Rhodobacterales</taxon>
        <taxon>Roseobacteraceae</taxon>
        <taxon>Litoreibacter</taxon>
    </lineage>
</organism>
<feature type="chain" id="PRO_5012861143" evidence="1">
    <location>
        <begin position="26"/>
        <end position="256"/>
    </location>
</feature>